<evidence type="ECO:0000313" key="3">
    <source>
        <dbReference type="Proteomes" id="UP001059209"/>
    </source>
</evidence>
<name>A0ABY5Y6T0_9FLAO</name>
<evidence type="ECO:0000313" key="2">
    <source>
        <dbReference type="EMBL" id="UWX54728.1"/>
    </source>
</evidence>
<proteinExistence type="inferred from homology"/>
<dbReference type="InterPro" id="IPR010708">
    <property type="entry name" value="5'(3')-deoxyribonucleotidase"/>
</dbReference>
<accession>A0ABY5Y6T0</accession>
<sequence>MTIYVDMDEVLADTYGAHIDIYNKEFNGRLTEELCLGNEVWHMVLKRIKKV</sequence>
<keyword evidence="3" id="KW-1185">Reference proteome</keyword>
<dbReference type="Proteomes" id="UP001059209">
    <property type="component" value="Chromosome"/>
</dbReference>
<protein>
    <submittedName>
        <fullName evidence="2">Uncharacterized protein</fullName>
    </submittedName>
</protein>
<dbReference type="InterPro" id="IPR036412">
    <property type="entry name" value="HAD-like_sf"/>
</dbReference>
<dbReference type="EMBL" id="CP104205">
    <property type="protein sequence ID" value="UWX54728.1"/>
    <property type="molecule type" value="Genomic_DNA"/>
</dbReference>
<dbReference type="SUPFAM" id="SSF56784">
    <property type="entry name" value="HAD-like"/>
    <property type="match status" value="1"/>
</dbReference>
<organism evidence="2 3">
    <name type="scientific">Maribacter litopenaei</name>
    <dbReference type="NCBI Taxonomy" id="2976127"/>
    <lineage>
        <taxon>Bacteria</taxon>
        <taxon>Pseudomonadati</taxon>
        <taxon>Bacteroidota</taxon>
        <taxon>Flavobacteriia</taxon>
        <taxon>Flavobacteriales</taxon>
        <taxon>Flavobacteriaceae</taxon>
        <taxon>Maribacter</taxon>
    </lineage>
</organism>
<gene>
    <name evidence="2" type="ORF">NYZ99_18180</name>
</gene>
<dbReference type="Pfam" id="PF06941">
    <property type="entry name" value="NT5C"/>
    <property type="match status" value="1"/>
</dbReference>
<comment type="similarity">
    <text evidence="1">Belongs to the 5'(3')-deoxyribonucleotidase family.</text>
</comment>
<dbReference type="RefSeq" id="WP_260572586.1">
    <property type="nucleotide sequence ID" value="NZ_CP104205.1"/>
</dbReference>
<evidence type="ECO:0000256" key="1">
    <source>
        <dbReference type="ARBA" id="ARBA00009589"/>
    </source>
</evidence>
<reference evidence="2" key="1">
    <citation type="submission" date="2022-09" db="EMBL/GenBank/DDBJ databases">
        <title>Maribacter litopenaei sp. nov., isolated from the intestinal tract of the Pacific White Shrimp, Litopenaeus vannamei.</title>
        <authorList>
            <person name="Kim S.Y."/>
            <person name="Hwang C.Y."/>
        </authorList>
    </citation>
    <scope>NUCLEOTIDE SEQUENCE</scope>
    <source>
        <strain evidence="2">HL-LV01</strain>
    </source>
</reference>